<dbReference type="OrthoDB" id="10395054at2759"/>
<accession>A0A8S0WGV8</accession>
<feature type="region of interest" description="Disordered" evidence="1">
    <location>
        <begin position="18"/>
        <end position="68"/>
    </location>
</feature>
<evidence type="ECO:0000313" key="2">
    <source>
        <dbReference type="EMBL" id="CAA7261843.1"/>
    </source>
</evidence>
<reference evidence="2 3" key="1">
    <citation type="submission" date="2020-01" db="EMBL/GenBank/DDBJ databases">
        <authorList>
            <person name="Gupta K D."/>
        </authorList>
    </citation>
    <scope>NUCLEOTIDE SEQUENCE [LARGE SCALE GENOMIC DNA]</scope>
</reference>
<feature type="compositionally biased region" description="Basic and acidic residues" evidence="1">
    <location>
        <begin position="245"/>
        <end position="258"/>
    </location>
</feature>
<dbReference type="Proteomes" id="UP000467700">
    <property type="component" value="Unassembled WGS sequence"/>
</dbReference>
<sequence>MSNIHDVDLLDPYRYLKSDDSHSRYPSYQHGQSSNDRLPESTIRRTHTGSSAHTLASSQSYGSPPEVRCSSLTLVSPAPRAARGPHLPPVKRPTQYGGISHPANPSWESFQCKVLPEVPRTKSLFGRLFSGLKKIPKSLLGVRCQGKRGKAYKTPVALTPHPPHQPMLPSLYYQSSITRRPLPFPPPPHPSAHGDPEKAPLDAALVCGIRDDPDFALVQQVGMAARQKRARATSGRPIQADSAGEEERARQANLHAEDLQEQVAVA</sequence>
<comment type="caution">
    <text evidence="2">The sequence shown here is derived from an EMBL/GenBank/DDBJ whole genome shotgun (WGS) entry which is preliminary data.</text>
</comment>
<proteinExistence type="predicted"/>
<protein>
    <submittedName>
        <fullName evidence="2">Uncharacterized protein</fullName>
    </submittedName>
</protein>
<keyword evidence="3" id="KW-1185">Reference proteome</keyword>
<gene>
    <name evidence="2" type="ORF">AAE3_LOCUS4033</name>
</gene>
<name>A0A8S0WGV8_CYCAE</name>
<feature type="region of interest" description="Disordered" evidence="1">
    <location>
        <begin position="227"/>
        <end position="266"/>
    </location>
</feature>
<feature type="compositionally biased region" description="Polar residues" evidence="1">
    <location>
        <begin position="48"/>
        <end position="62"/>
    </location>
</feature>
<evidence type="ECO:0000313" key="3">
    <source>
        <dbReference type="Proteomes" id="UP000467700"/>
    </source>
</evidence>
<evidence type="ECO:0000256" key="1">
    <source>
        <dbReference type="SAM" id="MobiDB-lite"/>
    </source>
</evidence>
<dbReference type="AlphaFoldDB" id="A0A8S0WGV8"/>
<feature type="region of interest" description="Disordered" evidence="1">
    <location>
        <begin position="180"/>
        <end position="199"/>
    </location>
</feature>
<feature type="compositionally biased region" description="Polar residues" evidence="1">
    <location>
        <begin position="24"/>
        <end position="36"/>
    </location>
</feature>
<dbReference type="EMBL" id="CACVBS010000034">
    <property type="protein sequence ID" value="CAA7261843.1"/>
    <property type="molecule type" value="Genomic_DNA"/>
</dbReference>
<organism evidence="2 3">
    <name type="scientific">Cyclocybe aegerita</name>
    <name type="common">Black poplar mushroom</name>
    <name type="synonym">Agrocybe aegerita</name>
    <dbReference type="NCBI Taxonomy" id="1973307"/>
    <lineage>
        <taxon>Eukaryota</taxon>
        <taxon>Fungi</taxon>
        <taxon>Dikarya</taxon>
        <taxon>Basidiomycota</taxon>
        <taxon>Agaricomycotina</taxon>
        <taxon>Agaricomycetes</taxon>
        <taxon>Agaricomycetidae</taxon>
        <taxon>Agaricales</taxon>
        <taxon>Agaricineae</taxon>
        <taxon>Bolbitiaceae</taxon>
        <taxon>Cyclocybe</taxon>
    </lineage>
</organism>